<evidence type="ECO:0000313" key="2">
    <source>
        <dbReference type="Proteomes" id="UP000243579"/>
    </source>
</evidence>
<name>A0A1V9YNJ0_ACHHY</name>
<dbReference type="AlphaFoldDB" id="A0A1V9YNJ0"/>
<dbReference type="PANTHER" id="PTHR38899">
    <property type="entry name" value="DOMAIN OOKINETE PROTEIN, PUTATIVE-RELATED"/>
    <property type="match status" value="1"/>
</dbReference>
<sequence length="216" mass="23488">MTSLVREVSVSADMDTSSAMGLETAFVFGWNNLLCPTDWIQRANLTATTHTAESQVLFTLVDQLDVQVVTLLAHALSLGPVYVVVNDFEQATLALCTALFPRAKELLFHHPGVLVVYADASPSDGWYAKVVEELMKKHAADCKSWDVAMALFGTDAFRGAVATVSPIAPSVVFKCMSFSRVTPTILECAERLKELAAGFDDVAFNKSSVDIVMHKL</sequence>
<gene>
    <name evidence="1" type="ORF">ACHHYP_09296</name>
</gene>
<reference evidence="1 2" key="1">
    <citation type="journal article" date="2014" name="Genome Biol. Evol.">
        <title>The secreted proteins of Achlya hypogyna and Thraustotheca clavata identify the ancestral oomycete secretome and reveal gene acquisitions by horizontal gene transfer.</title>
        <authorList>
            <person name="Misner I."/>
            <person name="Blouin N."/>
            <person name="Leonard G."/>
            <person name="Richards T.A."/>
            <person name="Lane C.E."/>
        </authorList>
    </citation>
    <scope>NUCLEOTIDE SEQUENCE [LARGE SCALE GENOMIC DNA]</scope>
    <source>
        <strain evidence="1 2">ATCC 48635</strain>
    </source>
</reference>
<dbReference type="PANTHER" id="PTHR38899:SF1">
    <property type="entry name" value="PROTEIN KINASE"/>
    <property type="match status" value="1"/>
</dbReference>
<proteinExistence type="predicted"/>
<accession>A0A1V9YNJ0</accession>
<comment type="caution">
    <text evidence="1">The sequence shown here is derived from an EMBL/GenBank/DDBJ whole genome shotgun (WGS) entry which is preliminary data.</text>
</comment>
<dbReference type="Proteomes" id="UP000243579">
    <property type="component" value="Unassembled WGS sequence"/>
</dbReference>
<evidence type="ECO:0000313" key="1">
    <source>
        <dbReference type="EMBL" id="OQR87260.1"/>
    </source>
</evidence>
<organism evidence="1 2">
    <name type="scientific">Achlya hypogyna</name>
    <name type="common">Oomycete</name>
    <name type="synonym">Protoachlya hypogyna</name>
    <dbReference type="NCBI Taxonomy" id="1202772"/>
    <lineage>
        <taxon>Eukaryota</taxon>
        <taxon>Sar</taxon>
        <taxon>Stramenopiles</taxon>
        <taxon>Oomycota</taxon>
        <taxon>Saprolegniomycetes</taxon>
        <taxon>Saprolegniales</taxon>
        <taxon>Achlyaceae</taxon>
        <taxon>Achlya</taxon>
    </lineage>
</organism>
<protein>
    <submittedName>
        <fullName evidence="1">Uncharacterized protein</fullName>
    </submittedName>
</protein>
<dbReference type="OrthoDB" id="10391703at2759"/>
<keyword evidence="2" id="KW-1185">Reference proteome</keyword>
<dbReference type="EMBL" id="JNBR01001453">
    <property type="protein sequence ID" value="OQR87260.1"/>
    <property type="molecule type" value="Genomic_DNA"/>
</dbReference>